<name>A0A512IUC8_9HYPH</name>
<dbReference type="RefSeq" id="WP_147081500.1">
    <property type="nucleotide sequence ID" value="NZ_BJZT01000041.1"/>
</dbReference>
<evidence type="ECO:0000313" key="2">
    <source>
        <dbReference type="EMBL" id="GEP01314.1"/>
    </source>
</evidence>
<evidence type="ECO:0000256" key="1">
    <source>
        <dbReference type="SAM" id="SignalP"/>
    </source>
</evidence>
<comment type="caution">
    <text evidence="2">The sequence shown here is derived from an EMBL/GenBank/DDBJ whole genome shotgun (WGS) entry which is preliminary data.</text>
</comment>
<feature type="chain" id="PRO_5021925871" evidence="1">
    <location>
        <begin position="24"/>
        <end position="268"/>
    </location>
</feature>
<keyword evidence="1" id="KW-0732">Signal</keyword>
<dbReference type="Proteomes" id="UP000321258">
    <property type="component" value="Unassembled WGS sequence"/>
</dbReference>
<dbReference type="OrthoDB" id="7203637at2"/>
<dbReference type="SUPFAM" id="SSF52266">
    <property type="entry name" value="SGNH hydrolase"/>
    <property type="match status" value="1"/>
</dbReference>
<organism evidence="2 3">
    <name type="scientific">Methylobacterium haplocladii</name>
    <dbReference type="NCBI Taxonomy" id="1176176"/>
    <lineage>
        <taxon>Bacteria</taxon>
        <taxon>Pseudomonadati</taxon>
        <taxon>Pseudomonadota</taxon>
        <taxon>Alphaproteobacteria</taxon>
        <taxon>Hyphomicrobiales</taxon>
        <taxon>Methylobacteriaceae</taxon>
        <taxon>Methylobacterium</taxon>
    </lineage>
</organism>
<gene>
    <name evidence="2" type="ORF">MHA02_37010</name>
</gene>
<feature type="signal peptide" evidence="1">
    <location>
        <begin position="1"/>
        <end position="23"/>
    </location>
</feature>
<keyword evidence="3" id="KW-1185">Reference proteome</keyword>
<dbReference type="EMBL" id="BJZT01000041">
    <property type="protein sequence ID" value="GEP01314.1"/>
    <property type="molecule type" value="Genomic_DNA"/>
</dbReference>
<dbReference type="GO" id="GO:0004622">
    <property type="term" value="F:phosphatidylcholine lysophospholipase activity"/>
    <property type="evidence" value="ECO:0007669"/>
    <property type="project" value="TreeGrafter"/>
</dbReference>
<dbReference type="InterPro" id="IPR057572">
    <property type="entry name" value="NonGDSL"/>
</dbReference>
<proteinExistence type="predicted"/>
<protein>
    <submittedName>
        <fullName evidence="2">Uncharacterized protein</fullName>
    </submittedName>
</protein>
<dbReference type="Pfam" id="PF25182">
    <property type="entry name" value="NonGDSL"/>
    <property type="match status" value="1"/>
</dbReference>
<dbReference type="AlphaFoldDB" id="A0A512IUC8"/>
<reference evidence="2 3" key="1">
    <citation type="submission" date="2019-07" db="EMBL/GenBank/DDBJ databases">
        <title>Whole genome shotgun sequence of Methylobacterium haplocladii NBRC 107714.</title>
        <authorList>
            <person name="Hosoyama A."/>
            <person name="Uohara A."/>
            <person name="Ohji S."/>
            <person name="Ichikawa N."/>
        </authorList>
    </citation>
    <scope>NUCLEOTIDE SEQUENCE [LARGE SCALE GENOMIC DNA]</scope>
    <source>
        <strain evidence="2 3">NBRC 107714</strain>
    </source>
</reference>
<evidence type="ECO:0000313" key="3">
    <source>
        <dbReference type="Proteomes" id="UP000321258"/>
    </source>
</evidence>
<dbReference type="InterPro" id="IPR051532">
    <property type="entry name" value="Ester_Hydrolysis_Enzymes"/>
</dbReference>
<dbReference type="PANTHER" id="PTHR30383:SF5">
    <property type="entry name" value="SGNH HYDROLASE-TYPE ESTERASE DOMAIN-CONTAINING PROTEIN"/>
    <property type="match status" value="1"/>
</dbReference>
<dbReference type="Gene3D" id="3.40.50.1110">
    <property type="entry name" value="SGNH hydrolase"/>
    <property type="match status" value="1"/>
</dbReference>
<accession>A0A512IUC8</accession>
<dbReference type="InterPro" id="IPR036514">
    <property type="entry name" value="SGNH_hydro_sf"/>
</dbReference>
<dbReference type="PANTHER" id="PTHR30383">
    <property type="entry name" value="THIOESTERASE 1/PROTEASE 1/LYSOPHOSPHOLIPASE L1"/>
    <property type="match status" value="1"/>
</dbReference>
<sequence>MSLRFSCFGLALLATGAGLPALAQPDLAPTATPRVVEHQRVASERVSIKLARLASLLGKDGDIRIVAFGSSSTAGAGASSPASTYPALLETDLEERLQIGASSRRSVTVINRGKGGDDSRDMAGRLERDVIAERPDLVVWQTGSNDPLKGVPVARFKELTREGILAIRAAGADVVLMDQQWCQRLSGVANAAEYGEALHELSTELGVPVIPRHDMMRSWVTRGLMTPQQMIGPDGLHMTDAGYRQLAKAAAVQILAGAGLVQPSLARN</sequence>
<dbReference type="CDD" id="cd00229">
    <property type="entry name" value="SGNH_hydrolase"/>
    <property type="match status" value="1"/>
</dbReference>